<dbReference type="EMBL" id="JAATIP010000191">
    <property type="protein sequence ID" value="KAF4361647.1"/>
    <property type="molecule type" value="Genomic_DNA"/>
</dbReference>
<dbReference type="InterPro" id="IPR017451">
    <property type="entry name" value="F-box-assoc_interact_dom"/>
</dbReference>
<dbReference type="SMART" id="SM00256">
    <property type="entry name" value="FBOX"/>
    <property type="match status" value="2"/>
</dbReference>
<dbReference type="PROSITE" id="PS50181">
    <property type="entry name" value="FBOX"/>
    <property type="match status" value="2"/>
</dbReference>
<dbReference type="PANTHER" id="PTHR31672:SF13">
    <property type="entry name" value="F-BOX PROTEIN CPR30-LIKE"/>
    <property type="match status" value="1"/>
</dbReference>
<dbReference type="AlphaFoldDB" id="A0A7J6ET80"/>
<dbReference type="Pfam" id="PF08268">
    <property type="entry name" value="FBA_3"/>
    <property type="match status" value="2"/>
</dbReference>
<dbReference type="InterPro" id="IPR001810">
    <property type="entry name" value="F-box_dom"/>
</dbReference>
<dbReference type="Proteomes" id="UP000583929">
    <property type="component" value="Unassembled WGS sequence"/>
</dbReference>
<dbReference type="Proteomes" id="UP000525078">
    <property type="component" value="Unassembled WGS sequence"/>
</dbReference>
<feature type="domain" description="F-box" evidence="1">
    <location>
        <begin position="583"/>
        <end position="628"/>
    </location>
</feature>
<evidence type="ECO:0000313" key="4">
    <source>
        <dbReference type="Proteomes" id="UP000525078"/>
    </source>
</evidence>
<name>A0A7J6ET80_CANSA</name>
<sequence>MYPQTRRQLAVTAALFVAGVSFMGVGAHLAYSNLDAEQARLKARRDFSGSPMASLQKGVFYNYNDIPCDFLGDILSRLDVKSLKRCECVSKSWLSLLRTQYFNDLHLKRQLPCVVFLHKKVRRFDHHLSICEGQSFVEISLQKFPFFEMDQPPLLLFMGSDNGVLGLYDLRTKAVYLWNPTINESKELPPSPELGSNHSELGLGYDPLTSNFKVVKVSSLDKNGIVGTGNKFKEGNQIGIYSLRSNSWKTMAMPNIFSEFQSSSTSDITIYTSLGCSIVVNECIHWMICFGNTTVHHQTSLGIVSFDISMENFRLIKSPQSVKGPNVKKLANFSGCLSFFTLNEVQVVDIWVLKKYDDSDSWFKYFSVNFLSLLPNTFGQHSSYVPKEFLSNGNLVICSSEADYWYCFALVWSLLSVLLSKAKDRQGSSHLWSSLIWGLELLRTGMRKVVGDGQSIDAFRDPWIPRPRTFRPVTVIPTGSVMVNDLIGVDGSWDIHTLSQYFLRLDIDVILGAIEEGGREACRGRWCPPVLDEFVLSIHKREAKNEDCIFSSHQPHISHLCASFLSLNSKSLSLMANEERGVLYNYNDIPCDFLGDILSRLDVKSLKRCECVSKSWLTLLRTPYFNDLHLKRQLHCVVFQQKKVRKFDHHLSICNGESFVEISLKKFPFTEMDQQPILTIMGSDNGVLGLYDLRSKVVYLWNPTINESKELTPSPELGCNHSELGVGYDPLTNDIKVVKFSSLDGNGVVSTCNKFKEGNQIGIYSLRSNSWKTMAMPNIFSEFESSSTFDITTYTYLDCSMVVNGCIHWIICFGNTTCYGKSSLGIIAFDTSKEKFNLIKSPLTVKPRNFRKLANFSGCLSFFIMNEFQVVDIWVMKKYGDSESWFQYLSVNLLSLLPNTLGQRSTCIPKGFLSNGNLVISCVETENWYCYDTKSKRVKNVGKRIGVSAFTTYVESTFKLDD</sequence>
<evidence type="ECO:0000259" key="1">
    <source>
        <dbReference type="PROSITE" id="PS50181"/>
    </source>
</evidence>
<gene>
    <name evidence="2" type="ORF">F8388_007663</name>
    <name evidence="3" type="ORF">G4B88_017954</name>
</gene>
<dbReference type="Gene3D" id="1.20.1280.50">
    <property type="match status" value="2"/>
</dbReference>
<accession>A0A7J6ET80</accession>
<feature type="domain" description="F-box" evidence="1">
    <location>
        <begin position="60"/>
        <end position="105"/>
    </location>
</feature>
<dbReference type="InterPro" id="IPR013187">
    <property type="entry name" value="F-box-assoc_dom_typ3"/>
</dbReference>
<dbReference type="InterPro" id="IPR050796">
    <property type="entry name" value="SCF_F-box_component"/>
</dbReference>
<proteinExistence type="predicted"/>
<keyword evidence="5" id="KW-1185">Reference proteome</keyword>
<evidence type="ECO:0000313" key="5">
    <source>
        <dbReference type="Proteomes" id="UP000583929"/>
    </source>
</evidence>
<dbReference type="PANTHER" id="PTHR31672">
    <property type="entry name" value="BNACNNG10540D PROTEIN"/>
    <property type="match status" value="1"/>
</dbReference>
<protein>
    <recommendedName>
        <fullName evidence="1">F-box domain-containing protein</fullName>
    </recommendedName>
</protein>
<dbReference type="SUPFAM" id="SSF81383">
    <property type="entry name" value="F-box domain"/>
    <property type="match status" value="2"/>
</dbReference>
<evidence type="ECO:0000313" key="2">
    <source>
        <dbReference type="EMBL" id="KAF4361647.1"/>
    </source>
</evidence>
<dbReference type="EMBL" id="JAATIQ010000041">
    <property type="protein sequence ID" value="KAF4395084.1"/>
    <property type="molecule type" value="Genomic_DNA"/>
</dbReference>
<dbReference type="Pfam" id="PF00646">
    <property type="entry name" value="F-box"/>
    <property type="match status" value="2"/>
</dbReference>
<comment type="caution">
    <text evidence="2">The sequence shown here is derived from an EMBL/GenBank/DDBJ whole genome shotgun (WGS) entry which is preliminary data.</text>
</comment>
<reference evidence="4 5" key="1">
    <citation type="journal article" date="2020" name="bioRxiv">
        <title>Sequence and annotation of 42 cannabis genomes reveals extensive copy number variation in cannabinoid synthesis and pathogen resistance genes.</title>
        <authorList>
            <person name="Mckernan K.J."/>
            <person name="Helbert Y."/>
            <person name="Kane L.T."/>
            <person name="Ebling H."/>
            <person name="Zhang L."/>
            <person name="Liu B."/>
            <person name="Eaton Z."/>
            <person name="Mclaughlin S."/>
            <person name="Kingan S."/>
            <person name="Baybayan P."/>
            <person name="Concepcion G."/>
            <person name="Jordan M."/>
            <person name="Riva A."/>
            <person name="Barbazuk W."/>
            <person name="Harkins T."/>
        </authorList>
    </citation>
    <scope>NUCLEOTIDE SEQUENCE [LARGE SCALE GENOMIC DNA]</scope>
    <source>
        <strain evidence="4 5">cv. Jamaican Lion 4</strain>
        <strain evidence="3">Father</strain>
        <strain evidence="2">Mother</strain>
        <tissue evidence="2">Leaf</tissue>
    </source>
</reference>
<organism evidence="2 4">
    <name type="scientific">Cannabis sativa</name>
    <name type="common">Hemp</name>
    <name type="synonym">Marijuana</name>
    <dbReference type="NCBI Taxonomy" id="3483"/>
    <lineage>
        <taxon>Eukaryota</taxon>
        <taxon>Viridiplantae</taxon>
        <taxon>Streptophyta</taxon>
        <taxon>Embryophyta</taxon>
        <taxon>Tracheophyta</taxon>
        <taxon>Spermatophyta</taxon>
        <taxon>Magnoliopsida</taxon>
        <taxon>eudicotyledons</taxon>
        <taxon>Gunneridae</taxon>
        <taxon>Pentapetalae</taxon>
        <taxon>rosids</taxon>
        <taxon>fabids</taxon>
        <taxon>Rosales</taxon>
        <taxon>Cannabaceae</taxon>
        <taxon>Cannabis</taxon>
    </lineage>
</organism>
<dbReference type="NCBIfam" id="TIGR01640">
    <property type="entry name" value="F_box_assoc_1"/>
    <property type="match status" value="2"/>
</dbReference>
<evidence type="ECO:0000313" key="3">
    <source>
        <dbReference type="EMBL" id="KAF4395084.1"/>
    </source>
</evidence>
<dbReference type="InterPro" id="IPR036047">
    <property type="entry name" value="F-box-like_dom_sf"/>
</dbReference>